<comment type="caution">
    <text evidence="3">The sequence shown here is derived from an EMBL/GenBank/DDBJ whole genome shotgun (WGS) entry which is preliminary data.</text>
</comment>
<dbReference type="PANTHER" id="PTHR16504:SF4">
    <property type="entry name" value="5'(3')-DEOXYRIBONUCLEOTIDASE"/>
    <property type="match status" value="1"/>
</dbReference>
<accession>A0A1F7UAC5</accession>
<dbReference type="Proteomes" id="UP000177088">
    <property type="component" value="Unassembled WGS sequence"/>
</dbReference>
<organism evidence="3 4">
    <name type="scientific">Candidatus Uhrbacteria bacterium RIFCSPHIGHO2_02_FULL_60_10</name>
    <dbReference type="NCBI Taxonomy" id="1802392"/>
    <lineage>
        <taxon>Bacteria</taxon>
        <taxon>Candidatus Uhriibacteriota</taxon>
    </lineage>
</organism>
<evidence type="ECO:0000313" key="3">
    <source>
        <dbReference type="EMBL" id="OGL74667.1"/>
    </source>
</evidence>
<feature type="active site" description="Proton donor" evidence="2">
    <location>
        <position position="2"/>
    </location>
</feature>
<dbReference type="AlphaFoldDB" id="A0A1F7UAC5"/>
<dbReference type="Pfam" id="PF06941">
    <property type="entry name" value="NT5C"/>
    <property type="match status" value="1"/>
</dbReference>
<protein>
    <submittedName>
        <fullName evidence="3">Uncharacterized protein</fullName>
    </submittedName>
</protein>
<evidence type="ECO:0000313" key="4">
    <source>
        <dbReference type="Proteomes" id="UP000177088"/>
    </source>
</evidence>
<dbReference type="SUPFAM" id="SSF56784">
    <property type="entry name" value="HAD-like"/>
    <property type="match status" value="1"/>
</dbReference>
<dbReference type="GO" id="GO:0009223">
    <property type="term" value="P:pyrimidine deoxyribonucleotide catabolic process"/>
    <property type="evidence" value="ECO:0007669"/>
    <property type="project" value="TreeGrafter"/>
</dbReference>
<dbReference type="EMBL" id="MGEA01000010">
    <property type="protein sequence ID" value="OGL74667.1"/>
    <property type="molecule type" value="Genomic_DNA"/>
</dbReference>
<comment type="similarity">
    <text evidence="1">Belongs to the 5'(3')-deoxyribonucleotidase family.</text>
</comment>
<dbReference type="GO" id="GO:0008253">
    <property type="term" value="F:5'-nucleotidase activity"/>
    <property type="evidence" value="ECO:0007669"/>
    <property type="project" value="InterPro"/>
</dbReference>
<name>A0A1F7UAC5_9BACT</name>
<dbReference type="Gene3D" id="1.10.40.40">
    <property type="entry name" value="Deoxyribonucleotidase, domain 2"/>
    <property type="match status" value="1"/>
</dbReference>
<dbReference type="InterPro" id="IPR023214">
    <property type="entry name" value="HAD_sf"/>
</dbReference>
<sequence length="176" mass="20487">MDGVVVDCEKHFLDTWRGRYPDEFYVPLEKRATFWLEGQYPTNCHERIRQILNEPGFFLGMPPMAGAVNAVEGLRLAGYELFICTRPMPSSDTMVGEKIQWIGRHLGAHMRQRMFVVTDKTLVRGAWLLDDKPDAEHGLVTPTWEHVLFNQPYNRQVLGKRRADWTNWQSVFPKLP</sequence>
<evidence type="ECO:0000256" key="1">
    <source>
        <dbReference type="ARBA" id="ARBA00009589"/>
    </source>
</evidence>
<dbReference type="InterPro" id="IPR036412">
    <property type="entry name" value="HAD-like_sf"/>
</dbReference>
<dbReference type="PANTHER" id="PTHR16504">
    <property type="entry name" value="5'(3')-DEOXYRIBONUCLEOTIDASE"/>
    <property type="match status" value="1"/>
</dbReference>
<evidence type="ECO:0000256" key="2">
    <source>
        <dbReference type="PIRSR" id="PIRSR610708-1"/>
    </source>
</evidence>
<dbReference type="InterPro" id="IPR010708">
    <property type="entry name" value="5'(3')-deoxyribonucleotidase"/>
</dbReference>
<proteinExistence type="inferred from homology"/>
<dbReference type="Gene3D" id="3.40.50.1000">
    <property type="entry name" value="HAD superfamily/HAD-like"/>
    <property type="match status" value="1"/>
</dbReference>
<reference evidence="3 4" key="1">
    <citation type="journal article" date="2016" name="Nat. Commun.">
        <title>Thousands of microbial genomes shed light on interconnected biogeochemical processes in an aquifer system.</title>
        <authorList>
            <person name="Anantharaman K."/>
            <person name="Brown C.T."/>
            <person name="Hug L.A."/>
            <person name="Sharon I."/>
            <person name="Castelle C.J."/>
            <person name="Probst A.J."/>
            <person name="Thomas B.C."/>
            <person name="Singh A."/>
            <person name="Wilkins M.J."/>
            <person name="Karaoz U."/>
            <person name="Brodie E.L."/>
            <person name="Williams K.H."/>
            <person name="Hubbard S.S."/>
            <person name="Banfield J.F."/>
        </authorList>
    </citation>
    <scope>NUCLEOTIDE SEQUENCE [LARGE SCALE GENOMIC DNA]</scope>
</reference>
<gene>
    <name evidence="3" type="ORF">A3C96_01850</name>
</gene>